<evidence type="ECO:0000313" key="2">
    <source>
        <dbReference type="EMBL" id="RKP30024.1"/>
    </source>
</evidence>
<evidence type="ECO:0000256" key="1">
    <source>
        <dbReference type="ARBA" id="ARBA00009884"/>
    </source>
</evidence>
<dbReference type="InterPro" id="IPR043127">
    <property type="entry name" value="Sec-1-like_dom3a"/>
</dbReference>
<proteinExistence type="inferred from homology"/>
<dbReference type="InterPro" id="IPR036045">
    <property type="entry name" value="Sec1-like_sf"/>
</dbReference>
<organism evidence="2 3">
    <name type="scientific">Metschnikowia bicuspidata</name>
    <dbReference type="NCBI Taxonomy" id="27322"/>
    <lineage>
        <taxon>Eukaryota</taxon>
        <taxon>Fungi</taxon>
        <taxon>Dikarya</taxon>
        <taxon>Ascomycota</taxon>
        <taxon>Saccharomycotina</taxon>
        <taxon>Pichiomycetes</taxon>
        <taxon>Metschnikowiaceae</taxon>
        <taxon>Metschnikowia</taxon>
    </lineage>
</organism>
<dbReference type="Pfam" id="PF00995">
    <property type="entry name" value="Sec1"/>
    <property type="match status" value="1"/>
</dbReference>
<evidence type="ECO:0000313" key="3">
    <source>
        <dbReference type="Proteomes" id="UP000268321"/>
    </source>
</evidence>
<accession>A0A4P9ZB15</accession>
<dbReference type="Proteomes" id="UP000268321">
    <property type="component" value="Unassembled WGS sequence"/>
</dbReference>
<dbReference type="PANTHER" id="PTHR11679">
    <property type="entry name" value="VESICLE PROTEIN SORTING-ASSOCIATED"/>
    <property type="match status" value="1"/>
</dbReference>
<dbReference type="Gene3D" id="3.90.830.10">
    <property type="entry name" value="Syntaxin Binding Protein 1, Chain A, domain 2"/>
    <property type="match status" value="1"/>
</dbReference>
<dbReference type="SUPFAM" id="SSF56815">
    <property type="entry name" value="Sec1/munc18-like (SM) proteins"/>
    <property type="match status" value="1"/>
</dbReference>
<dbReference type="InterPro" id="IPR001619">
    <property type="entry name" value="Sec1-like"/>
</dbReference>
<name>A0A4P9ZB15_9ASCO</name>
<dbReference type="Gene3D" id="1.25.40.60">
    <property type="match status" value="1"/>
</dbReference>
<dbReference type="InterPro" id="IPR027482">
    <property type="entry name" value="Sec1-like_dom2"/>
</dbReference>
<comment type="similarity">
    <text evidence="1">Belongs to the STXBP/unc-18/SEC1 family.</text>
</comment>
<dbReference type="PIRSF" id="PIRSF005715">
    <property type="entry name" value="VPS45_Sec1"/>
    <property type="match status" value="1"/>
</dbReference>
<keyword evidence="3" id="KW-1185">Reference proteome</keyword>
<sequence>MTDAGPLSLNRVNQFYFNKLFVEKNNTALSAPSSGKVLLVDDHTMPTVAMSFTQTQLLQNDVILVEMLGGHNKPPPMKQLHCVVYVRPCRESIAFLCEELRLPHYGHYQLFFSNTVAKNVLEKIAAADEHEVVNQVVELFHEYCVVNDNMFCADMLGMVGSAAVEVSGHVMSLLLSLRKCPVIKYDASSLELKRLASEVLYGININSNNNLFEDVALQPPDAPILLIVDRKSDPITPLVTPWTYQSMIHELIGIDRNIVKLPGTNEQLTLSEEQDAFYQEAMYLNYGDLTDRFQKYVDDYKKQTKQSSIQNLKTQDLSELKRILTRFPEFKKLSDNILKHLNIISEIDKQISAKNLWVVGELQQTIVCGLENYQTIRAKLLELVADASFSCECKITLLLLYISKYPQNTADYNALIGTLQDPLTTNPPPNGMQITLLRNFRRVLRHSLETPAGTNTPANNNIGQLFSQNRIKIQQLFNSNDHTRNGPKNDNIYMQYVPKLEAMLHRLISPPESQSQAPGGLKLATMVPDVLGGDTAGDIGAARDIIVYFNGGISYEEARIARKISANNPGVSIVVGSDCILNSSLWLQRLCELARSGLETAVQPDRKAQLRDIL</sequence>
<gene>
    <name evidence="2" type="ORF">METBISCDRAFT_17286</name>
</gene>
<dbReference type="AlphaFoldDB" id="A0A4P9ZB15"/>
<dbReference type="OrthoDB" id="10266265at2759"/>
<dbReference type="Gene3D" id="3.40.50.1910">
    <property type="match status" value="1"/>
</dbReference>
<protein>
    <submittedName>
        <fullName evidence="2">Sec1-like protein</fullName>
    </submittedName>
</protein>
<reference evidence="3" key="1">
    <citation type="journal article" date="2018" name="Nat. Microbiol.">
        <title>Leveraging single-cell genomics to expand the fungal tree of life.</title>
        <authorList>
            <person name="Ahrendt S.R."/>
            <person name="Quandt C.A."/>
            <person name="Ciobanu D."/>
            <person name="Clum A."/>
            <person name="Salamov A."/>
            <person name="Andreopoulos B."/>
            <person name="Cheng J.F."/>
            <person name="Woyke T."/>
            <person name="Pelin A."/>
            <person name="Henrissat B."/>
            <person name="Reynolds N.K."/>
            <person name="Benny G.L."/>
            <person name="Smith M.E."/>
            <person name="James T.Y."/>
            <person name="Grigoriev I.V."/>
        </authorList>
    </citation>
    <scope>NUCLEOTIDE SEQUENCE [LARGE SCALE GENOMIC DNA]</scope>
    <source>
        <strain evidence="3">Baker2002</strain>
    </source>
</reference>
<dbReference type="GO" id="GO:0016192">
    <property type="term" value="P:vesicle-mediated transport"/>
    <property type="evidence" value="ECO:0007669"/>
    <property type="project" value="InterPro"/>
</dbReference>
<dbReference type="EMBL" id="ML004468">
    <property type="protein sequence ID" value="RKP30024.1"/>
    <property type="molecule type" value="Genomic_DNA"/>
</dbReference>
<dbReference type="Gene3D" id="3.40.50.2060">
    <property type="match status" value="1"/>
</dbReference>
<dbReference type="InterPro" id="IPR043154">
    <property type="entry name" value="Sec-1-like_dom1"/>
</dbReference>